<evidence type="ECO:0000313" key="2">
    <source>
        <dbReference type="Proteomes" id="UP000276437"/>
    </source>
</evidence>
<proteinExistence type="predicted"/>
<reference evidence="1 2" key="1">
    <citation type="journal article" date="2018" name="Int. J. Syst. Evol. Microbiol.">
        <title>Methylomusa anaerophila gen. nov., sp. nov., an anaerobic methanol-utilizing bacterium isolated from a microbial fuel cell.</title>
        <authorList>
            <person name="Amano N."/>
            <person name="Yamamuro A."/>
            <person name="Miyahara M."/>
            <person name="Kouzuma A."/>
            <person name="Abe T."/>
            <person name="Watanabe K."/>
        </authorList>
    </citation>
    <scope>NUCLEOTIDE SEQUENCE [LARGE SCALE GENOMIC DNA]</scope>
    <source>
        <strain evidence="1 2">MMFC1</strain>
    </source>
</reference>
<name>A0A348AMX6_9FIRM</name>
<dbReference type="KEGG" id="mana:MAMMFC1_03117"/>
<organism evidence="1 2">
    <name type="scientific">Methylomusa anaerophila</name>
    <dbReference type="NCBI Taxonomy" id="1930071"/>
    <lineage>
        <taxon>Bacteria</taxon>
        <taxon>Bacillati</taxon>
        <taxon>Bacillota</taxon>
        <taxon>Negativicutes</taxon>
        <taxon>Selenomonadales</taxon>
        <taxon>Sporomusaceae</taxon>
        <taxon>Methylomusa</taxon>
    </lineage>
</organism>
<dbReference type="OrthoDB" id="9787714at2"/>
<dbReference type="RefSeq" id="WP_126309296.1">
    <property type="nucleotide sequence ID" value="NZ_AP018449.1"/>
</dbReference>
<keyword evidence="2" id="KW-1185">Reference proteome</keyword>
<evidence type="ECO:0000313" key="1">
    <source>
        <dbReference type="EMBL" id="BBB92424.1"/>
    </source>
</evidence>
<sequence length="196" mass="23147">MNKTEKKKAKQKQFTRQLINTKAVTDYSLATNRGDELVYFCVKPTNISVLSEESISARIYALMTVLKGMAELEFLCLNSRENFEDNKQFLRTRLEQEGNLAVRRMLEQDLTQLDRIQVQMATAREFLVVIRLRNEKESEVFPYLNRIEKTLREQGFSTKRAGKQDIKRLLAIYFEQNVTTEKFEEYDGERWIILND</sequence>
<accession>A0A348AMX6</accession>
<gene>
    <name evidence="1" type="ORF">MAMMFC1_03117</name>
</gene>
<dbReference type="Proteomes" id="UP000276437">
    <property type="component" value="Chromosome"/>
</dbReference>
<protein>
    <submittedName>
        <fullName evidence="1">Uncharacterized protein</fullName>
    </submittedName>
</protein>
<dbReference type="EMBL" id="AP018449">
    <property type="protein sequence ID" value="BBB92424.1"/>
    <property type="molecule type" value="Genomic_DNA"/>
</dbReference>
<dbReference type="AlphaFoldDB" id="A0A348AMX6"/>